<name>A0ABS7KXL7_CLOSR</name>
<evidence type="ECO:0000313" key="2">
    <source>
        <dbReference type="EMBL" id="MBY0755397.1"/>
    </source>
</evidence>
<feature type="compositionally biased region" description="Basic and acidic residues" evidence="1">
    <location>
        <begin position="8"/>
        <end position="20"/>
    </location>
</feature>
<keyword evidence="3" id="KW-1185">Reference proteome</keyword>
<reference evidence="2 3" key="1">
    <citation type="journal article" date="2021" name="Cell Host Microbe">
        <title>in vivo commensal control of Clostridioides difficile virulence.</title>
        <authorList>
            <person name="Girinathan B.P."/>
            <person name="Dibenedetto N."/>
            <person name="Worley J.N."/>
            <person name="Peltier J."/>
            <person name="Arrieta-Ortiz M.L."/>
            <person name="Rupa Christinal Immanuel S."/>
            <person name="Lavin R."/>
            <person name="Delaney M.L."/>
            <person name="Cummins C."/>
            <person name="Hoffmann M."/>
            <person name="Luo Y."/>
            <person name="Gonzalez-Escalona N."/>
            <person name="Allard M."/>
            <person name="Onderdonk A.B."/>
            <person name="Gerber G.K."/>
            <person name="Sonenshein A.L."/>
            <person name="Baliga N."/>
            <person name="Dupuy B."/>
            <person name="Bry L."/>
        </authorList>
    </citation>
    <scope>NUCLEOTIDE SEQUENCE [LARGE SCALE GENOMIC DNA]</scope>
    <source>
        <strain evidence="2 3">DSM 599</strain>
    </source>
</reference>
<organism evidence="2 3">
    <name type="scientific">Clostridium sardiniense</name>
    <name type="common">Clostridium absonum</name>
    <dbReference type="NCBI Taxonomy" id="29369"/>
    <lineage>
        <taxon>Bacteria</taxon>
        <taxon>Bacillati</taxon>
        <taxon>Bacillota</taxon>
        <taxon>Clostridia</taxon>
        <taxon>Eubacteriales</taxon>
        <taxon>Clostridiaceae</taxon>
        <taxon>Clostridium</taxon>
    </lineage>
</organism>
<dbReference type="RefSeq" id="WP_221860644.1">
    <property type="nucleotide sequence ID" value="NZ_JAIKTU010000005.1"/>
</dbReference>
<gene>
    <name evidence="2" type="ORF">K5V21_07995</name>
</gene>
<sequence length="114" mass="13723">MAFMNFFKTEDEKEDKKQDNKPTNIGGFDNWEEALKSMVNDQISKHEESMKSAFTKISKDNNLYSLTDIEFDKLIRDKATYFEKNKKSLEDKYDEKDYDKLIYKFTKDIIKEYK</sequence>
<dbReference type="Proteomes" id="UP001299068">
    <property type="component" value="Unassembled WGS sequence"/>
</dbReference>
<feature type="region of interest" description="Disordered" evidence="1">
    <location>
        <begin position="1"/>
        <end position="25"/>
    </location>
</feature>
<protein>
    <submittedName>
        <fullName evidence="2">Uncharacterized protein</fullName>
    </submittedName>
</protein>
<comment type="caution">
    <text evidence="2">The sequence shown here is derived from an EMBL/GenBank/DDBJ whole genome shotgun (WGS) entry which is preliminary data.</text>
</comment>
<evidence type="ECO:0000256" key="1">
    <source>
        <dbReference type="SAM" id="MobiDB-lite"/>
    </source>
</evidence>
<proteinExistence type="predicted"/>
<accession>A0ABS7KXL7</accession>
<dbReference type="EMBL" id="JAIKTU010000005">
    <property type="protein sequence ID" value="MBY0755397.1"/>
    <property type="molecule type" value="Genomic_DNA"/>
</dbReference>
<evidence type="ECO:0000313" key="3">
    <source>
        <dbReference type="Proteomes" id="UP001299068"/>
    </source>
</evidence>